<organism evidence="2 3">
    <name type="scientific">Kriegella aquimaris</name>
    <dbReference type="NCBI Taxonomy" id="192904"/>
    <lineage>
        <taxon>Bacteria</taxon>
        <taxon>Pseudomonadati</taxon>
        <taxon>Bacteroidota</taxon>
        <taxon>Flavobacteriia</taxon>
        <taxon>Flavobacteriales</taxon>
        <taxon>Flavobacteriaceae</taxon>
        <taxon>Kriegella</taxon>
    </lineage>
</organism>
<dbReference type="PROSITE" id="PS00018">
    <property type="entry name" value="EF_HAND_1"/>
    <property type="match status" value="1"/>
</dbReference>
<dbReference type="Pfam" id="PF01471">
    <property type="entry name" value="PG_binding_1"/>
    <property type="match status" value="1"/>
</dbReference>
<dbReference type="SUPFAM" id="SSF47090">
    <property type="entry name" value="PGBD-like"/>
    <property type="match status" value="1"/>
</dbReference>
<dbReference type="InterPro" id="IPR002477">
    <property type="entry name" value="Peptidoglycan-bd-like"/>
</dbReference>
<dbReference type="Proteomes" id="UP000199440">
    <property type="component" value="Unassembled WGS sequence"/>
</dbReference>
<dbReference type="InterPro" id="IPR036365">
    <property type="entry name" value="PGBD-like_sf"/>
</dbReference>
<sequence length="404" mass="45616">MSTIYLGSCDTAKRPADLVKFLSPYHRDGVLKNTSSFRDDDRTTWRRFRDSPGEEVTRLQQFLSEAGFMPRGVVDGIFDYVTQASARLFQEYVRTVEGVEDMVPDGIVGQGTWSHIDRWKATGTVSDWGVTSTAKPTAEYTKWINLLHRSKEHYQQNLPPMLAQVNDFTKPTDTLKISDWAFDPNQVHLIGIRRGQDLRQEKRMNDDIFVLLIRGMVFKFWGSTDASQGMSSRRDEAFLVEGQHKYRFGWHKVSVEKKIYRALKPFKNGVLVYRDRDDDNALTEADLVKGLDGTPNQTINIHWSGMGTSNWSAGCQVIAGKSYINHSGKVVDCSGFAASNYSALNTSVKKTKGAYNVLADLIVSFSPPGVNHIYYTLGREASLKLDATLGTDYAKETLDRMQHI</sequence>
<dbReference type="OrthoDB" id="1403469at2"/>
<dbReference type="InterPro" id="IPR018247">
    <property type="entry name" value="EF_Hand_1_Ca_BS"/>
</dbReference>
<reference evidence="2 3" key="1">
    <citation type="submission" date="2016-10" db="EMBL/GenBank/DDBJ databases">
        <authorList>
            <person name="de Groot N.N."/>
        </authorList>
    </citation>
    <scope>NUCLEOTIDE SEQUENCE [LARGE SCALE GENOMIC DNA]</scope>
    <source>
        <strain evidence="2 3">DSM 19886</strain>
    </source>
</reference>
<name>A0A1G9RAD0_9FLAO</name>
<evidence type="ECO:0000313" key="3">
    <source>
        <dbReference type="Proteomes" id="UP000199440"/>
    </source>
</evidence>
<dbReference type="EMBL" id="FNGV01000006">
    <property type="protein sequence ID" value="SDM20269.1"/>
    <property type="molecule type" value="Genomic_DNA"/>
</dbReference>
<dbReference type="RefSeq" id="WP_089889956.1">
    <property type="nucleotide sequence ID" value="NZ_FNGV01000006.1"/>
</dbReference>
<protein>
    <submittedName>
        <fullName evidence="2">Putative peptidoglycan binding domain-containing protein</fullName>
    </submittedName>
</protein>
<keyword evidence="3" id="KW-1185">Reference proteome</keyword>
<evidence type="ECO:0000313" key="2">
    <source>
        <dbReference type="EMBL" id="SDM20269.1"/>
    </source>
</evidence>
<dbReference type="Gene3D" id="1.10.101.10">
    <property type="entry name" value="PGBD-like superfamily/PGBD"/>
    <property type="match status" value="1"/>
</dbReference>
<gene>
    <name evidence="2" type="ORF">SAMN04488514_10656</name>
</gene>
<feature type="domain" description="Peptidoglycan binding-like" evidence="1">
    <location>
        <begin position="53"/>
        <end position="114"/>
    </location>
</feature>
<dbReference type="InterPro" id="IPR036366">
    <property type="entry name" value="PGBDSf"/>
</dbReference>
<proteinExistence type="predicted"/>
<dbReference type="AlphaFoldDB" id="A0A1G9RAD0"/>
<evidence type="ECO:0000259" key="1">
    <source>
        <dbReference type="Pfam" id="PF01471"/>
    </source>
</evidence>
<accession>A0A1G9RAD0</accession>